<keyword evidence="2" id="KW-1185">Reference proteome</keyword>
<gene>
    <name evidence="1" type="ORF">CEXT_114521</name>
</gene>
<reference evidence="1 2" key="1">
    <citation type="submission" date="2021-06" db="EMBL/GenBank/DDBJ databases">
        <title>Caerostris extrusa draft genome.</title>
        <authorList>
            <person name="Kono N."/>
            <person name="Arakawa K."/>
        </authorList>
    </citation>
    <scope>NUCLEOTIDE SEQUENCE [LARGE SCALE GENOMIC DNA]</scope>
</reference>
<dbReference type="EMBL" id="BPLR01002676">
    <property type="protein sequence ID" value="GIX76582.1"/>
    <property type="molecule type" value="Genomic_DNA"/>
</dbReference>
<accession>A0AAV4MVP1</accession>
<sequence>MSFNGRYGREPTLPRCTTVGLQPYKPNDTWDSSAVQWTVFCIIQVLRSACTRIILWVVLCRAMGRYRLDCTLLRCTTVPNNILIL</sequence>
<organism evidence="1 2">
    <name type="scientific">Caerostris extrusa</name>
    <name type="common">Bark spider</name>
    <name type="synonym">Caerostris bankana</name>
    <dbReference type="NCBI Taxonomy" id="172846"/>
    <lineage>
        <taxon>Eukaryota</taxon>
        <taxon>Metazoa</taxon>
        <taxon>Ecdysozoa</taxon>
        <taxon>Arthropoda</taxon>
        <taxon>Chelicerata</taxon>
        <taxon>Arachnida</taxon>
        <taxon>Araneae</taxon>
        <taxon>Araneomorphae</taxon>
        <taxon>Entelegynae</taxon>
        <taxon>Araneoidea</taxon>
        <taxon>Araneidae</taxon>
        <taxon>Caerostris</taxon>
    </lineage>
</organism>
<name>A0AAV4MVP1_CAEEX</name>
<evidence type="ECO:0000313" key="2">
    <source>
        <dbReference type="Proteomes" id="UP001054945"/>
    </source>
</evidence>
<dbReference type="AlphaFoldDB" id="A0AAV4MVP1"/>
<dbReference type="Proteomes" id="UP001054945">
    <property type="component" value="Unassembled WGS sequence"/>
</dbReference>
<protein>
    <submittedName>
        <fullName evidence="1">Uncharacterized protein</fullName>
    </submittedName>
</protein>
<proteinExistence type="predicted"/>
<comment type="caution">
    <text evidence="1">The sequence shown here is derived from an EMBL/GenBank/DDBJ whole genome shotgun (WGS) entry which is preliminary data.</text>
</comment>
<evidence type="ECO:0000313" key="1">
    <source>
        <dbReference type="EMBL" id="GIX76582.1"/>
    </source>
</evidence>